<reference evidence="1 2" key="1">
    <citation type="submission" date="2015-11" db="EMBL/GenBank/DDBJ databases">
        <title>Genomes and virulence difference between two physiological races of Phytophthora nicotianae.</title>
        <authorList>
            <person name="Liu H."/>
            <person name="Ma X."/>
            <person name="Yu H."/>
            <person name="Fang D."/>
            <person name="Li Y."/>
            <person name="Wang X."/>
            <person name="Wang W."/>
            <person name="Dong Y."/>
            <person name="Xiao B."/>
        </authorList>
    </citation>
    <scope>NUCLEOTIDE SEQUENCE [LARGE SCALE GENOMIC DNA]</scope>
    <source>
        <strain evidence="2">race 0</strain>
    </source>
</reference>
<organism evidence="1 2">
    <name type="scientific">Phytophthora nicotianae</name>
    <name type="common">Potato buckeye rot agent</name>
    <name type="synonym">Phytophthora parasitica</name>
    <dbReference type="NCBI Taxonomy" id="4792"/>
    <lineage>
        <taxon>Eukaryota</taxon>
        <taxon>Sar</taxon>
        <taxon>Stramenopiles</taxon>
        <taxon>Oomycota</taxon>
        <taxon>Peronosporomycetes</taxon>
        <taxon>Peronosporales</taxon>
        <taxon>Peronosporaceae</taxon>
        <taxon>Phytophthora</taxon>
    </lineage>
</organism>
<comment type="caution">
    <text evidence="1">The sequence shown here is derived from an EMBL/GenBank/DDBJ whole genome shotgun (WGS) entry which is preliminary data.</text>
</comment>
<evidence type="ECO:0000313" key="1">
    <source>
        <dbReference type="EMBL" id="KUF88036.1"/>
    </source>
</evidence>
<accession>A0A0W8CVN1</accession>
<proteinExistence type="predicted"/>
<dbReference type="EMBL" id="LNFO01001918">
    <property type="protein sequence ID" value="KUF88036.1"/>
    <property type="molecule type" value="Genomic_DNA"/>
</dbReference>
<gene>
    <name evidence="1" type="ORF">AM587_10001360</name>
</gene>
<protein>
    <submittedName>
        <fullName evidence="1">Uncharacterized protein</fullName>
    </submittedName>
</protein>
<evidence type="ECO:0000313" key="2">
    <source>
        <dbReference type="Proteomes" id="UP000052943"/>
    </source>
</evidence>
<name>A0A0W8CVN1_PHYNI</name>
<sequence>MPGCSCSPRVKGYKQRVVEDVETKCHLLYVKYQCTGENKGCFSTVNADYIQSEVRLIMHFPFVMTEKGGFSKVLMELIHEGMTSPHGLSSTVEHIRRRRGKRYYKLLYLFADRVGQLQLSNPNYLAPSPPSVGQYCERQKPVGAETMSATWMQSTTIYSVLCEQVMSSLMVRKALRVDHSVKFCKRLKVWPGGTGKRESMSEAKMLLLAQNEIGQIVGRRLTRSENHDETRELLQHMKGTFSEERSQYIISDNANAIRNLVSSVFGKAVGVRQDPFHVIQRFTDKIKDRTAKKIISKQLHEAIFVVDGALRQPSVMWGRFRSAAESVSRCDISCSESEWQRSVNSNLKQIERGGLYVHDNVFKEGGGKDVAWCLQVSLKGFTRPIRRCSLGLFRSMLAYGFSTFLFCSIT</sequence>
<dbReference type="Proteomes" id="UP000052943">
    <property type="component" value="Unassembled WGS sequence"/>
</dbReference>
<dbReference type="AlphaFoldDB" id="A0A0W8CVN1"/>